<dbReference type="Gene3D" id="1.10.150.130">
    <property type="match status" value="1"/>
</dbReference>
<dbReference type="InterPro" id="IPR050090">
    <property type="entry name" value="Tyrosine_recombinase_XerCD"/>
</dbReference>
<evidence type="ECO:0000313" key="9">
    <source>
        <dbReference type="Proteomes" id="UP000199604"/>
    </source>
</evidence>
<reference evidence="9" key="1">
    <citation type="submission" date="2016-10" db="EMBL/GenBank/DDBJ databases">
        <authorList>
            <person name="Varghese N."/>
            <person name="Submissions S."/>
        </authorList>
    </citation>
    <scope>NUCLEOTIDE SEQUENCE [LARGE SCALE GENOMIC DNA]</scope>
    <source>
        <strain evidence="9">DSM 21789</strain>
    </source>
</reference>
<organism evidence="8 9">
    <name type="scientific">Flavobacterium swingsii</name>
    <dbReference type="NCBI Taxonomy" id="498292"/>
    <lineage>
        <taxon>Bacteria</taxon>
        <taxon>Pseudomonadati</taxon>
        <taxon>Bacteroidota</taxon>
        <taxon>Flavobacteriia</taxon>
        <taxon>Flavobacteriales</taxon>
        <taxon>Flavobacteriaceae</taxon>
        <taxon>Flavobacterium</taxon>
    </lineage>
</organism>
<evidence type="ECO:0000259" key="7">
    <source>
        <dbReference type="PROSITE" id="PS51900"/>
    </source>
</evidence>
<dbReference type="PANTHER" id="PTHR30349">
    <property type="entry name" value="PHAGE INTEGRASE-RELATED"/>
    <property type="match status" value="1"/>
</dbReference>
<keyword evidence="4" id="KW-0233">DNA recombination</keyword>
<dbReference type="AlphaFoldDB" id="A0A1I0VSR1"/>
<dbReference type="InterPro" id="IPR013762">
    <property type="entry name" value="Integrase-like_cat_sf"/>
</dbReference>
<evidence type="ECO:0000259" key="6">
    <source>
        <dbReference type="PROSITE" id="PS51898"/>
    </source>
</evidence>
<dbReference type="GO" id="GO:0006310">
    <property type="term" value="P:DNA recombination"/>
    <property type="evidence" value="ECO:0007669"/>
    <property type="project" value="UniProtKB-KW"/>
</dbReference>
<sequence>MKWEAKIIKYKGDTRIAVSFEKKATLIERIKQVEGSRWSQSLRLWHLPDTIDNRIRFQIETPVNNTLSEEKIEQITKFCQWLLSKRYSPSTIKTYSEALRSFLLFFDEKPVSEITNEDVVLYNNNYILKHNLSASYQNQIVNAIKLYFKTIKEVKIDIDKIHRPKRPKLLPNVLSKEEVKLILGAHSNIKHKTMLSLIYSCGLRRSELLHLKPTDIDSKRGIVIIRQSKGRKDRIVPLSPKILDMLRDYYGCCKPKTWLFEGQIPGELYSEKSLQSVLKQALEKVKVIKPVSLHWLRHSYATHLLESGTDLRYIQELLGHNSSKTTEIYTHVSTKSLQQIRSPFDDL</sequence>
<dbReference type="PROSITE" id="PS51898">
    <property type="entry name" value="TYR_RECOMBINASE"/>
    <property type="match status" value="1"/>
</dbReference>
<dbReference type="GO" id="GO:0003677">
    <property type="term" value="F:DNA binding"/>
    <property type="evidence" value="ECO:0007669"/>
    <property type="project" value="UniProtKB-UniRule"/>
</dbReference>
<dbReference type="SUPFAM" id="SSF56349">
    <property type="entry name" value="DNA breaking-rejoining enzymes"/>
    <property type="match status" value="1"/>
</dbReference>
<dbReference type="Pfam" id="PF13495">
    <property type="entry name" value="Phage_int_SAM_4"/>
    <property type="match status" value="1"/>
</dbReference>
<evidence type="ECO:0000256" key="5">
    <source>
        <dbReference type="PROSITE-ProRule" id="PRU01248"/>
    </source>
</evidence>
<dbReference type="InterPro" id="IPR044068">
    <property type="entry name" value="CB"/>
</dbReference>
<dbReference type="InterPro" id="IPR011010">
    <property type="entry name" value="DNA_brk_join_enz"/>
</dbReference>
<keyword evidence="3 5" id="KW-0238">DNA-binding</keyword>
<evidence type="ECO:0000256" key="3">
    <source>
        <dbReference type="ARBA" id="ARBA00023125"/>
    </source>
</evidence>
<feature type="domain" description="Core-binding (CB)" evidence="7">
    <location>
        <begin position="69"/>
        <end position="152"/>
    </location>
</feature>
<dbReference type="InterPro" id="IPR002104">
    <property type="entry name" value="Integrase_catalytic"/>
</dbReference>
<proteinExistence type="inferred from homology"/>
<dbReference type="PROSITE" id="PS51900">
    <property type="entry name" value="CB"/>
    <property type="match status" value="1"/>
</dbReference>
<dbReference type="RefSeq" id="WP_091473710.1">
    <property type="nucleotide sequence ID" value="NZ_FOJT01000001.1"/>
</dbReference>
<dbReference type="InterPro" id="IPR004107">
    <property type="entry name" value="Integrase_SAM-like_N"/>
</dbReference>
<dbReference type="Pfam" id="PF00589">
    <property type="entry name" value="Phage_integrase"/>
    <property type="match status" value="1"/>
</dbReference>
<evidence type="ECO:0000256" key="4">
    <source>
        <dbReference type="ARBA" id="ARBA00023172"/>
    </source>
</evidence>
<accession>A0A1I0VSR1</accession>
<gene>
    <name evidence="8" type="ORF">SAMN05660845_0572</name>
</gene>
<name>A0A1I0VSR1_9FLAO</name>
<dbReference type="STRING" id="498292.SAMN05660845_0572"/>
<dbReference type="GO" id="GO:0015074">
    <property type="term" value="P:DNA integration"/>
    <property type="evidence" value="ECO:0007669"/>
    <property type="project" value="UniProtKB-KW"/>
</dbReference>
<dbReference type="EMBL" id="FOJT01000001">
    <property type="protein sequence ID" value="SFA79394.1"/>
    <property type="molecule type" value="Genomic_DNA"/>
</dbReference>
<dbReference type="Gene3D" id="1.10.443.10">
    <property type="entry name" value="Intergrase catalytic core"/>
    <property type="match status" value="1"/>
</dbReference>
<dbReference type="InterPro" id="IPR010998">
    <property type="entry name" value="Integrase_recombinase_N"/>
</dbReference>
<dbReference type="PANTHER" id="PTHR30349:SF64">
    <property type="entry name" value="PROPHAGE INTEGRASE INTD-RELATED"/>
    <property type="match status" value="1"/>
</dbReference>
<evidence type="ECO:0000256" key="1">
    <source>
        <dbReference type="ARBA" id="ARBA00008857"/>
    </source>
</evidence>
<keyword evidence="2" id="KW-0229">DNA integration</keyword>
<comment type="similarity">
    <text evidence="1">Belongs to the 'phage' integrase family.</text>
</comment>
<keyword evidence="9" id="KW-1185">Reference proteome</keyword>
<protein>
    <submittedName>
        <fullName evidence="8">Integrase/recombinase XerD</fullName>
    </submittedName>
</protein>
<evidence type="ECO:0000256" key="2">
    <source>
        <dbReference type="ARBA" id="ARBA00022908"/>
    </source>
</evidence>
<evidence type="ECO:0000313" key="8">
    <source>
        <dbReference type="EMBL" id="SFA79394.1"/>
    </source>
</evidence>
<feature type="domain" description="Tyr recombinase" evidence="6">
    <location>
        <begin position="169"/>
        <end position="342"/>
    </location>
</feature>
<dbReference type="Proteomes" id="UP000199604">
    <property type="component" value="Unassembled WGS sequence"/>
</dbReference>
<dbReference type="OrthoDB" id="9801717at2"/>